<dbReference type="Pfam" id="PF11894">
    <property type="entry name" value="Nup192"/>
    <property type="match status" value="1"/>
</dbReference>
<evidence type="ECO:0000313" key="5">
    <source>
        <dbReference type="EMBL" id="CAL4067723.1"/>
    </source>
</evidence>
<reference evidence="5 6" key="1">
    <citation type="submission" date="2024-05" db="EMBL/GenBank/DDBJ databases">
        <authorList>
            <person name="Wallberg A."/>
        </authorList>
    </citation>
    <scope>NUCLEOTIDE SEQUENCE [LARGE SCALE GENOMIC DNA]</scope>
</reference>
<keyword evidence="3" id="KW-0813">Transport</keyword>
<evidence type="ECO:0000256" key="4">
    <source>
        <dbReference type="ARBA" id="ARBA00023242"/>
    </source>
</evidence>
<feature type="non-terminal residue" evidence="5">
    <location>
        <position position="1887"/>
    </location>
</feature>
<accession>A0AAV2Q2Q7</accession>
<dbReference type="PANTHER" id="PTHR31344">
    <property type="entry name" value="NUCLEAR PORE COMPLEX PROTEIN NUP205"/>
    <property type="match status" value="1"/>
</dbReference>
<name>A0AAV2Q2Q7_MEGNR</name>
<evidence type="ECO:0000313" key="6">
    <source>
        <dbReference type="Proteomes" id="UP001497623"/>
    </source>
</evidence>
<evidence type="ECO:0000256" key="3">
    <source>
        <dbReference type="ARBA" id="ARBA00022448"/>
    </source>
</evidence>
<dbReference type="GO" id="GO:0017056">
    <property type="term" value="F:structural constituent of nuclear pore"/>
    <property type="evidence" value="ECO:0007669"/>
    <property type="project" value="TreeGrafter"/>
</dbReference>
<gene>
    <name evidence="5" type="ORF">MNOR_LOCUS6671</name>
</gene>
<comment type="subcellular location">
    <subcellularLocation>
        <location evidence="1">Nucleus</location>
    </subcellularLocation>
</comment>
<evidence type="ECO:0008006" key="7">
    <source>
        <dbReference type="Google" id="ProtNLM"/>
    </source>
</evidence>
<keyword evidence="4" id="KW-0539">Nucleus</keyword>
<protein>
    <recommendedName>
        <fullName evidence="7">Nuclear pore complex protein Nup205</fullName>
    </recommendedName>
</protein>
<comment type="similarity">
    <text evidence="2">Belongs to the NUP186/NUP192/NUP205 family.</text>
</comment>
<comment type="caution">
    <text evidence="5">The sequence shown here is derived from an EMBL/GenBank/DDBJ whole genome shotgun (WGS) entry which is preliminary data.</text>
</comment>
<organism evidence="5 6">
    <name type="scientific">Meganyctiphanes norvegica</name>
    <name type="common">Northern krill</name>
    <name type="synonym">Thysanopoda norvegica</name>
    <dbReference type="NCBI Taxonomy" id="48144"/>
    <lineage>
        <taxon>Eukaryota</taxon>
        <taxon>Metazoa</taxon>
        <taxon>Ecdysozoa</taxon>
        <taxon>Arthropoda</taxon>
        <taxon>Crustacea</taxon>
        <taxon>Multicrustacea</taxon>
        <taxon>Malacostraca</taxon>
        <taxon>Eumalacostraca</taxon>
        <taxon>Eucarida</taxon>
        <taxon>Euphausiacea</taxon>
        <taxon>Euphausiidae</taxon>
        <taxon>Meganyctiphanes</taxon>
    </lineage>
</organism>
<evidence type="ECO:0000256" key="2">
    <source>
        <dbReference type="ARBA" id="ARBA00005892"/>
    </source>
</evidence>
<proteinExistence type="inferred from homology"/>
<dbReference type="PANTHER" id="PTHR31344:SF0">
    <property type="entry name" value="NUCLEAR PORE COMPLEX PROTEIN NUP205"/>
    <property type="match status" value="1"/>
</dbReference>
<dbReference type="GO" id="GO:0006999">
    <property type="term" value="P:nuclear pore organization"/>
    <property type="evidence" value="ECO:0007669"/>
    <property type="project" value="TreeGrafter"/>
</dbReference>
<sequence>MVTVKSLVQIFRYNISSNRNDRIFKEMVAVKSLKMIIHSRRSSLLLTFAAPHPFEKFRAQLNMDQFAALPFYRYNFSNNRNDSFFKEMVTVKFLGQEEFAAPHLPCPPHSPPAPPPCSGNRRRAVAILFMFSHEIALSSTLSRIVTVVQRRTVPWSYGPAKDLRNKFFRYLEPILNVSLVDRILELIGSMDITKEIELLQQNRAIGDAKHRKLVLTKFTNVRTLLAETLFAWAGQTPMKKEECRRIIAHLAEVKLDETGDGSLDQVNLSLLMALLYSLEVSHVLQSEDITEALGHFPITNDRTFVTEIHRELTSDRAWKTPGLKGVIQLAWGVSLSNLRQVAAATQMSEIEAILEEDETVVDEATKAKVFNFIQNNILSKKNKPLENFYSQCLHGILSDLIINFPERVKYMKNKADENSRLVTANLREGLQPPTNLEQPFEELLTCLATLYSDGHCGELVEEYWSPSEIMPGATITTRSQGSRQVQLYKFVRLPGDYLPPSLFVPYINLLTSLATTQKASQYVYHFLRVNSQPASQVSNLAWEHFMTALSQYYNNLRQEEPNAMDTMYRVRGAPKGITPQEVQGLLAVMQLVATVSENDELSRVALCDNAAWAPLFVCTGLLTCAVPLTLKTELVRSLAAFSKTPTIAQRVWEMVEGAQLIPIIEGVSGYQPRGLLVDIEEVESSREEFPLTISLLKLLLNLVEAGVPPMLGAGTRQPGIRPYLDLVRYRIFLKHDSRTYKNAGERWAIARGCLEFMYKLLTQPHITQGQENANQHPGESLLHELVQSSQLQKQILSVLHDGVSVLEQHREGAGEEDLKASILLILKLLLTAHEQQHLVLSTVSNTEVMLGVDGLMMGLNPHTGASDHLLNVAKLVGHNMDMPNHAALACKLLAATAASPRSQAHLMSLLTTTSATATATRHNFVEVIDHVQLGLPEHIEAAAEALNLMLKFLPLPLPNIAHFLLGYTVDGLTTLRTDLLDAGARGFPRTALHALLAMLPTCPVSLVEVAYQLIYALCSNVSTSASTLRYLRSSYDLLYRTVANIILPQSDTRIRLVSQGWILRCVALELRYHATHQQRSQLARLINLLIAGGEFNQPEPLDASLAWGGGVSGGRGPLLTLLDGVDLSIEAPLPLQCEYFTQASQLITSCEENSPDGKVVNLKLLHQKMTSLLQEGGSSASIAQRDPLQEELEMVMNHALLLNRTRALLAAHKHFLEGWRQVVEVVVAVTPPDLIETPSHHTFLHTLTHDLTRRLLDDFALSDLTTQLVSTLLMLVTTLRTLHARPAQRNAQYISMLDSTSAAAGVSVQFPSSLQLVLRGLVECVARFRHSTQLVRSSIYAALLNYLQIRADPPNKPEAEDERQMLMQAPRETQEEQFHRENYEVVREDLPQLVDVLAVEAGGGHHVCRVLALTCLDAVAALERRAAPLSMDSPLMAHLSDQGHLLRLLDAIRADDRQLMPLLTASDDDLRPLYVFEARMSLLARLALSSAGAQQLLQAGLTTRLAEMDSLDCRPDQAIQHGADDFLPTAVQRYRTVLTAALRSCLAVLTSLGTNNYSATAHVLRVLAAHGDALASALQVPSGPAPQALEEMALVSSAVAGAAACSADIAADPAERLKASQATRLQQLLTGLLPHMLPQSRLATALEQLPENEDGVNLREQARTAILTTLSAILNFTTSRLIRAGTSARDAILIFKPVMEQAGFVVGGGSSLTLGTLVECAGQAGQQFSIARTATETAQARLEALEGNQPVENLRMYVSSSVADSASPAAVRRLAEEHLSQVVALHRQQEQLAVHCAEAAALLLWRHLEYFILHAPKMAPGHEDPSGRGIPRSLSQAQVDSLKEKAGAALQVVLPRLQDVNQRYAASTGHVAFLAAAITRIKRLIVP</sequence>
<dbReference type="GO" id="GO:0044611">
    <property type="term" value="C:nuclear pore inner ring"/>
    <property type="evidence" value="ECO:0007669"/>
    <property type="project" value="TreeGrafter"/>
</dbReference>
<dbReference type="InterPro" id="IPR021827">
    <property type="entry name" value="Nup186/Nup192/Nup205"/>
</dbReference>
<dbReference type="EMBL" id="CAXKWB010002786">
    <property type="protein sequence ID" value="CAL4067723.1"/>
    <property type="molecule type" value="Genomic_DNA"/>
</dbReference>
<evidence type="ECO:0000256" key="1">
    <source>
        <dbReference type="ARBA" id="ARBA00004123"/>
    </source>
</evidence>
<keyword evidence="6" id="KW-1185">Reference proteome</keyword>
<dbReference type="Proteomes" id="UP001497623">
    <property type="component" value="Unassembled WGS sequence"/>
</dbReference>